<comment type="similarity">
    <text evidence="1 3">Belongs to the FlgD family.</text>
</comment>
<reference evidence="5 6" key="1">
    <citation type="submission" date="2020-04" db="EMBL/GenBank/DDBJ databases">
        <title>Antimicrobial susceptibility and clonality of vaginal-derived multi-drug resistant Mobiluncus isolates in China.</title>
        <authorList>
            <person name="Zhang X."/>
        </authorList>
    </citation>
    <scope>NUCLEOTIDE SEQUENCE [LARGE SCALE GENOMIC DNA]</scope>
    <source>
        <strain evidence="5 6">7</strain>
    </source>
</reference>
<dbReference type="EMBL" id="JABCUV010000005">
    <property type="protein sequence ID" value="NMW93165.1"/>
    <property type="molecule type" value="Genomic_DNA"/>
</dbReference>
<keyword evidence="5" id="KW-0282">Flagellum</keyword>
<dbReference type="PANTHER" id="PTHR24637">
    <property type="entry name" value="COLLAGEN"/>
    <property type="match status" value="1"/>
</dbReference>
<accession>A0A848RNU5</accession>
<keyword evidence="5" id="KW-0969">Cilium</keyword>
<keyword evidence="2 3" id="KW-1005">Bacterial flagellum biogenesis</keyword>
<feature type="compositionally biased region" description="Basic and acidic residues" evidence="4">
    <location>
        <begin position="244"/>
        <end position="253"/>
    </location>
</feature>
<dbReference type="Proteomes" id="UP000582487">
    <property type="component" value="Unassembled WGS sequence"/>
</dbReference>
<feature type="region of interest" description="Disordered" evidence="4">
    <location>
        <begin position="57"/>
        <end position="76"/>
    </location>
</feature>
<gene>
    <name evidence="5" type="ORF">HHJ74_05575</name>
</gene>
<name>A0A848RNU5_9ACTO</name>
<evidence type="ECO:0000256" key="3">
    <source>
        <dbReference type="RuleBase" id="RU362076"/>
    </source>
</evidence>
<dbReference type="InterPro" id="IPR008160">
    <property type="entry name" value="Collagen"/>
</dbReference>
<feature type="region of interest" description="Disordered" evidence="4">
    <location>
        <begin position="211"/>
        <end position="335"/>
    </location>
</feature>
<evidence type="ECO:0000313" key="6">
    <source>
        <dbReference type="Proteomes" id="UP000582487"/>
    </source>
</evidence>
<dbReference type="GO" id="GO:0044781">
    <property type="term" value="P:bacterial-type flagellum organization"/>
    <property type="evidence" value="ECO:0007669"/>
    <property type="project" value="UniProtKB-UniRule"/>
</dbReference>
<protein>
    <recommendedName>
        <fullName evidence="3">Basal-body rod modification protein FlgD</fullName>
    </recommendedName>
</protein>
<dbReference type="AlphaFoldDB" id="A0A848RNU5"/>
<keyword evidence="5" id="KW-0966">Cell projection</keyword>
<dbReference type="InterPro" id="IPR005648">
    <property type="entry name" value="FlgD"/>
</dbReference>
<evidence type="ECO:0000256" key="4">
    <source>
        <dbReference type="SAM" id="MobiDB-lite"/>
    </source>
</evidence>
<evidence type="ECO:0000256" key="2">
    <source>
        <dbReference type="ARBA" id="ARBA00022795"/>
    </source>
</evidence>
<dbReference type="Pfam" id="PF03963">
    <property type="entry name" value="FlgD"/>
    <property type="match status" value="1"/>
</dbReference>
<sequence length="335" mass="33969">MGSGAGGATAAAAQAFNKAPSVDNYSIGANAKKKAEAETLATNKKLTDKEKAALFLKKMNEGQRTDKAQTKKEDPTKLGKDDFMKLLLATLKYQDPTQPMDTAQLLEQTSTMTNMEQMIQMTEASKRAYEAQQRVQGASMVGRTAVYDLIDDEGNAKTTAGKVDAVEFLAEGKVLAHIGDKKVKMEDILGIADPTEGETDLAKAIAKALREQNQDKKTGKAGKTGKTGEVGKTGETGKTGEAGKTGKPEESGKTGETGKPGETGKSAAAGTPGSSTGAAGTPGAAGSAGVHEAPAATAGTTLGSTPAATAAASAAAGTSNRKPSATGVGVSNTQA</sequence>
<dbReference type="Pfam" id="PF01391">
    <property type="entry name" value="Collagen"/>
    <property type="match status" value="1"/>
</dbReference>
<proteinExistence type="inferred from homology"/>
<feature type="compositionally biased region" description="Low complexity" evidence="4">
    <location>
        <begin position="263"/>
        <end position="319"/>
    </location>
</feature>
<organism evidence="5 6">
    <name type="scientific">Mobiluncus mulieris</name>
    <dbReference type="NCBI Taxonomy" id="2052"/>
    <lineage>
        <taxon>Bacteria</taxon>
        <taxon>Bacillati</taxon>
        <taxon>Actinomycetota</taxon>
        <taxon>Actinomycetes</taxon>
        <taxon>Actinomycetales</taxon>
        <taxon>Actinomycetaceae</taxon>
        <taxon>Mobiluncus</taxon>
    </lineage>
</organism>
<comment type="caution">
    <text evidence="5">The sequence shown here is derived from an EMBL/GenBank/DDBJ whole genome shotgun (WGS) entry which is preliminary data.</text>
</comment>
<evidence type="ECO:0000313" key="5">
    <source>
        <dbReference type="EMBL" id="NMW93165.1"/>
    </source>
</evidence>
<comment type="function">
    <text evidence="3">Required for flagellar hook formation. May act as a scaffolding protein.</text>
</comment>
<evidence type="ECO:0000256" key="1">
    <source>
        <dbReference type="ARBA" id="ARBA00010577"/>
    </source>
</evidence>